<name>A0A8H7D4A6_9AGAR</name>
<proteinExistence type="predicted"/>
<organism evidence="2 3">
    <name type="scientific">Mycena venus</name>
    <dbReference type="NCBI Taxonomy" id="2733690"/>
    <lineage>
        <taxon>Eukaryota</taxon>
        <taxon>Fungi</taxon>
        <taxon>Dikarya</taxon>
        <taxon>Basidiomycota</taxon>
        <taxon>Agaricomycotina</taxon>
        <taxon>Agaricomycetes</taxon>
        <taxon>Agaricomycetidae</taxon>
        <taxon>Agaricales</taxon>
        <taxon>Marasmiineae</taxon>
        <taxon>Mycenaceae</taxon>
        <taxon>Mycena</taxon>
    </lineage>
</organism>
<sequence>MADTIDWPAALHRTIMLAQLQHSESNPRSQKYPSGDLWKCLLTISILRDLNAATDDDTNTTRFLRINHAGLSGALFYPTPTRRALIPDEQTIDLEVDALIKGNAVQILYFPNLACTSFVIGQVMKAHLLSDSTISPKPHLSGSGFSLNSHALEALGHALAGGSSIPIRDLSGELKPTPRCADRVLKDRRLAARQLLVARYRNAVRNGTRDPIRLIPRVIAPSSVPKEIKLDNMLSLDSRREDVNKEGPQDALDTPQSPTLRSNAAIPRADKHPLLPVLGNHRHANKPTPASVDAQSVKKHSGVLEPAGGKGKENDV</sequence>
<accession>A0A8H7D4A6</accession>
<dbReference type="OrthoDB" id="3227568at2759"/>
<comment type="caution">
    <text evidence="2">The sequence shown here is derived from an EMBL/GenBank/DDBJ whole genome shotgun (WGS) entry which is preliminary data.</text>
</comment>
<evidence type="ECO:0000313" key="2">
    <source>
        <dbReference type="EMBL" id="KAF7361689.1"/>
    </source>
</evidence>
<feature type="region of interest" description="Disordered" evidence="1">
    <location>
        <begin position="239"/>
        <end position="316"/>
    </location>
</feature>
<evidence type="ECO:0000313" key="3">
    <source>
        <dbReference type="Proteomes" id="UP000620124"/>
    </source>
</evidence>
<protein>
    <submittedName>
        <fullName evidence="2">Uncharacterized protein</fullName>
    </submittedName>
</protein>
<reference evidence="2" key="1">
    <citation type="submission" date="2020-05" db="EMBL/GenBank/DDBJ databases">
        <title>Mycena genomes resolve the evolution of fungal bioluminescence.</title>
        <authorList>
            <person name="Tsai I.J."/>
        </authorList>
    </citation>
    <scope>NUCLEOTIDE SEQUENCE</scope>
    <source>
        <strain evidence="2">CCC161011</strain>
    </source>
</reference>
<feature type="compositionally biased region" description="Basic and acidic residues" evidence="1">
    <location>
        <begin position="239"/>
        <end position="248"/>
    </location>
</feature>
<dbReference type="EMBL" id="JACAZI010000004">
    <property type="protein sequence ID" value="KAF7361689.1"/>
    <property type="molecule type" value="Genomic_DNA"/>
</dbReference>
<keyword evidence="3" id="KW-1185">Reference proteome</keyword>
<gene>
    <name evidence="2" type="ORF">MVEN_00512400</name>
</gene>
<evidence type="ECO:0000256" key="1">
    <source>
        <dbReference type="SAM" id="MobiDB-lite"/>
    </source>
</evidence>
<dbReference type="Proteomes" id="UP000620124">
    <property type="component" value="Unassembled WGS sequence"/>
</dbReference>
<dbReference type="AlphaFoldDB" id="A0A8H7D4A6"/>